<organism evidence="1">
    <name type="scientific">bioreactor metagenome</name>
    <dbReference type="NCBI Taxonomy" id="1076179"/>
    <lineage>
        <taxon>unclassified sequences</taxon>
        <taxon>metagenomes</taxon>
        <taxon>ecological metagenomes</taxon>
    </lineage>
</organism>
<dbReference type="AlphaFoldDB" id="A0A645IIM9"/>
<proteinExistence type="predicted"/>
<dbReference type="InterPro" id="IPR029052">
    <property type="entry name" value="Metallo-depent_PP-like"/>
</dbReference>
<sequence>MTKTIIENWNSVVDGSDHVYVVGDYACGELSNLGEITDALNGHIHLIPGNHDMEWIHNENIPRSIDIMGTIETIMDDGAEVVLCHYPLCSYEGSLRGAVHVYGHVHNNINEPNYGLLKYLKNSYNAGVDVNGFTPKTLEQLKRDN</sequence>
<comment type="caution">
    <text evidence="1">The sequence shown here is derived from an EMBL/GenBank/DDBJ whole genome shotgun (WGS) entry which is preliminary data.</text>
</comment>
<gene>
    <name evidence="1" type="ORF">SDC9_198789</name>
</gene>
<dbReference type="Gene3D" id="3.60.21.10">
    <property type="match status" value="1"/>
</dbReference>
<protein>
    <recommendedName>
        <fullName evidence="2">Calcineurin-like phosphoesterase domain-containing protein</fullName>
    </recommendedName>
</protein>
<accession>A0A645IIM9</accession>
<reference evidence="1" key="1">
    <citation type="submission" date="2019-08" db="EMBL/GenBank/DDBJ databases">
        <authorList>
            <person name="Kucharzyk K."/>
            <person name="Murdoch R.W."/>
            <person name="Higgins S."/>
            <person name="Loffler F."/>
        </authorList>
    </citation>
    <scope>NUCLEOTIDE SEQUENCE</scope>
</reference>
<dbReference type="SUPFAM" id="SSF56300">
    <property type="entry name" value="Metallo-dependent phosphatases"/>
    <property type="match status" value="1"/>
</dbReference>
<name>A0A645IIM9_9ZZZZ</name>
<evidence type="ECO:0000313" key="1">
    <source>
        <dbReference type="EMBL" id="MPN51147.1"/>
    </source>
</evidence>
<dbReference type="EMBL" id="VSSQ01115954">
    <property type="protein sequence ID" value="MPN51147.1"/>
    <property type="molecule type" value="Genomic_DNA"/>
</dbReference>
<evidence type="ECO:0008006" key="2">
    <source>
        <dbReference type="Google" id="ProtNLM"/>
    </source>
</evidence>